<evidence type="ECO:0000313" key="4">
    <source>
        <dbReference type="Proteomes" id="UP000005387"/>
    </source>
</evidence>
<evidence type="ECO:0000313" key="3">
    <source>
        <dbReference type="EMBL" id="EFM10766.1"/>
    </source>
</evidence>
<name>E0IAI9_9BACL</name>
<evidence type="ECO:0000256" key="1">
    <source>
        <dbReference type="SAM" id="MobiDB-lite"/>
    </source>
</evidence>
<sequence>MGSKKARWMAVSALALALTVSAGAWLTDGVANAAETKADSSNVTSDSTKDTATEDRGGRRGGDHKDFRAAFADESVAKALGLTADELKAELQGGKSLADIAKAKSVDVSLVTKAVEAMMKEKLDARLADGKLTKAQYDEQSAKLAEHATAIVNGEKGAGFGGDRGGKGGHGGFRAAFANETVAKALGLTTDELKTELKDGKSLADIAKAKNVDVSAVTKAVEAALKEKLDARLADGKLTQAQYDEQSAKLAEHATAIVNGEKGAGFGGDHGDRGDHAGGMGGLGRGKNKADSTTATSES</sequence>
<keyword evidence="4" id="KW-1185">Reference proteome</keyword>
<feature type="chain" id="PRO_5003136282" evidence="2">
    <location>
        <begin position="34"/>
        <end position="299"/>
    </location>
</feature>
<dbReference type="Proteomes" id="UP000005387">
    <property type="component" value="Unassembled WGS sequence"/>
</dbReference>
<organism evidence="3 4">
    <name type="scientific">Paenibacillus curdlanolyticus YK9</name>
    <dbReference type="NCBI Taxonomy" id="717606"/>
    <lineage>
        <taxon>Bacteria</taxon>
        <taxon>Bacillati</taxon>
        <taxon>Bacillota</taxon>
        <taxon>Bacilli</taxon>
        <taxon>Bacillales</taxon>
        <taxon>Paenibacillaceae</taxon>
        <taxon>Paenibacillus</taxon>
    </lineage>
</organism>
<gene>
    <name evidence="3" type="ORF">PaecuDRAFT_2678</name>
</gene>
<dbReference type="AlphaFoldDB" id="E0IAI9"/>
<feature type="signal peptide" evidence="2">
    <location>
        <begin position="1"/>
        <end position="33"/>
    </location>
</feature>
<dbReference type="EMBL" id="AEDD01000006">
    <property type="protein sequence ID" value="EFM10766.1"/>
    <property type="molecule type" value="Genomic_DNA"/>
</dbReference>
<feature type="region of interest" description="Disordered" evidence="1">
    <location>
        <begin position="35"/>
        <end position="65"/>
    </location>
</feature>
<protein>
    <submittedName>
        <fullName evidence="3">Uncharacterized protein</fullName>
    </submittedName>
</protein>
<dbReference type="OrthoDB" id="2376193at2"/>
<evidence type="ECO:0000256" key="2">
    <source>
        <dbReference type="SAM" id="SignalP"/>
    </source>
</evidence>
<keyword evidence="2" id="KW-0732">Signal</keyword>
<accession>E0IAI9</accession>
<dbReference type="eggNOG" id="ENOG5032VMR">
    <property type="taxonomic scope" value="Bacteria"/>
</dbReference>
<proteinExistence type="predicted"/>
<dbReference type="RefSeq" id="WP_006038668.1">
    <property type="nucleotide sequence ID" value="NZ_AEDD01000006.1"/>
</dbReference>
<reference evidence="3 4" key="1">
    <citation type="submission" date="2010-07" db="EMBL/GenBank/DDBJ databases">
        <title>The draft genome of Paenibacillus curdlanolyticus YK9.</title>
        <authorList>
            <consortium name="US DOE Joint Genome Institute (JGI-PGF)"/>
            <person name="Lucas S."/>
            <person name="Copeland A."/>
            <person name="Lapidus A."/>
            <person name="Cheng J.-F."/>
            <person name="Bruce D."/>
            <person name="Goodwin L."/>
            <person name="Pitluck S."/>
            <person name="Land M.L."/>
            <person name="Hauser L."/>
            <person name="Chang Y.-J."/>
            <person name="Jeffries C."/>
            <person name="Anderson I.J."/>
            <person name="Johnson E."/>
            <person name="Loganathan U."/>
            <person name="Mulhopadhyay B."/>
            <person name="Kyrpides N."/>
            <person name="Woyke T.J."/>
        </authorList>
    </citation>
    <scope>NUCLEOTIDE SEQUENCE [LARGE SCALE GENOMIC DNA]</scope>
    <source>
        <strain evidence="3 4">YK9</strain>
    </source>
</reference>
<feature type="region of interest" description="Disordered" evidence="1">
    <location>
        <begin position="261"/>
        <end position="299"/>
    </location>
</feature>
<dbReference type="STRING" id="717606.PaecuDRAFT_2678"/>
<feature type="compositionally biased region" description="Basic and acidic residues" evidence="1">
    <location>
        <begin position="47"/>
        <end position="65"/>
    </location>
</feature>